<evidence type="ECO:0000313" key="2">
    <source>
        <dbReference type="EMBL" id="ATZ69512.1"/>
    </source>
</evidence>
<reference evidence="2" key="1">
    <citation type="journal article" date="2017" name="Virus Res.">
        <title>Next generation sequencing elucidates cacao badnavirus diversity and reveals the existence of more than ten viral species.</title>
        <authorList>
            <person name="Muller E."/>
            <person name="Ravel S."/>
            <person name="Agret C."/>
            <person name="Abrokwah F."/>
            <person name="Dzahini-Obiatey H."/>
            <person name="Galyuon I."/>
            <person name="Kouakou K."/>
            <person name="Jeyaseelan E.C."/>
            <person name="Allainguillaume J."/>
            <person name="Wetten A."/>
        </authorList>
    </citation>
    <scope>NUCLEOTIDE SEQUENCE</scope>
    <source>
        <strain evidence="2">Gha37-15</strain>
    </source>
</reference>
<feature type="coiled-coil region" evidence="1">
    <location>
        <begin position="82"/>
        <end position="152"/>
    </location>
</feature>
<proteinExistence type="predicted"/>
<protein>
    <submittedName>
        <fullName evidence="2">ORF1 protein</fullName>
    </submittedName>
</protein>
<organism evidence="2">
    <name type="scientific">Cacao swollen shoot Ghana R virus</name>
    <dbReference type="NCBI Taxonomy" id="2056886"/>
    <lineage>
        <taxon>Viruses</taxon>
        <taxon>Riboviria</taxon>
        <taxon>Pararnavirae</taxon>
        <taxon>Artverviricota</taxon>
        <taxon>Revtraviricetes</taxon>
        <taxon>Ortervirales</taxon>
        <taxon>Caulimoviridae</taxon>
        <taxon>Badnavirus</taxon>
    </lineage>
</organism>
<accession>A0A2H4U977</accession>
<keyword evidence="1" id="KW-0175">Coiled coil</keyword>
<dbReference type="InterPro" id="IPR010746">
    <property type="entry name" value="CYMV_Orf1"/>
</dbReference>
<dbReference type="EMBL" id="MF642732">
    <property type="protein sequence ID" value="ATZ69512.1"/>
    <property type="molecule type" value="Genomic_DNA"/>
</dbReference>
<dbReference type="Pfam" id="PF07028">
    <property type="entry name" value="DUF1319"/>
    <property type="match status" value="1"/>
</dbReference>
<evidence type="ECO:0000256" key="1">
    <source>
        <dbReference type="SAM" id="Coils"/>
    </source>
</evidence>
<name>A0A2H4U977_9VIRU</name>
<sequence length="161" mass="19012">MNFFSNLEKPKLEFLQLSTVYIFMSERFEESIIQFYERERIANTQLLNLSEEPKVTNRDLANNLDFNLKHLILLSRVSLKNYHQIIQNQEAITKKLDNLELQVQELSKRSSLTKKTVQNIVTEVSKQPKEIEEQALNLISKLEEKLVRVEHLVEKLNNWVG</sequence>